<dbReference type="Gene3D" id="3.30.700.10">
    <property type="entry name" value="Glycoprotein, Type 4 Pilin"/>
    <property type="match status" value="1"/>
</dbReference>
<evidence type="ECO:0000256" key="3">
    <source>
        <dbReference type="SAM" id="Phobius"/>
    </source>
</evidence>
<protein>
    <submittedName>
        <fullName evidence="4">Pilin</fullName>
    </submittedName>
</protein>
<dbReference type="InterPro" id="IPR045584">
    <property type="entry name" value="Pilin-like"/>
</dbReference>
<evidence type="ECO:0000256" key="2">
    <source>
        <dbReference type="ARBA" id="ARBA00022481"/>
    </source>
</evidence>
<feature type="transmembrane region" description="Helical" evidence="3">
    <location>
        <begin position="6"/>
        <end position="30"/>
    </location>
</feature>
<dbReference type="Pfam" id="PF00114">
    <property type="entry name" value="Pilin"/>
    <property type="match status" value="1"/>
</dbReference>
<dbReference type="Pfam" id="PF07963">
    <property type="entry name" value="N_methyl"/>
    <property type="match status" value="1"/>
</dbReference>
<dbReference type="AlphaFoldDB" id="A0A5N4WFQ7"/>
<dbReference type="SUPFAM" id="SSF54523">
    <property type="entry name" value="Pili subunits"/>
    <property type="match status" value="1"/>
</dbReference>
<keyword evidence="3" id="KW-0812">Transmembrane</keyword>
<evidence type="ECO:0000256" key="1">
    <source>
        <dbReference type="ARBA" id="ARBA00005233"/>
    </source>
</evidence>
<dbReference type="GO" id="GO:0009289">
    <property type="term" value="C:pilus"/>
    <property type="evidence" value="ECO:0007669"/>
    <property type="project" value="InterPro"/>
</dbReference>
<gene>
    <name evidence="4" type="ORF">F4W09_06805</name>
</gene>
<reference evidence="4 5" key="1">
    <citation type="submission" date="2019-09" db="EMBL/GenBank/DDBJ databases">
        <title>Draft genome sequence of Acinetobacter tandoii W4-4-4 isolated from environmental water sample.</title>
        <authorList>
            <person name="Wee S.K."/>
            <person name="Yan B."/>
            <person name="Mustaffa S.B."/>
            <person name="Yap E.P.H."/>
        </authorList>
    </citation>
    <scope>NUCLEOTIDE SEQUENCE [LARGE SCALE GENOMIC DNA]</scope>
    <source>
        <strain evidence="4 5">W4-4-4</strain>
    </source>
</reference>
<evidence type="ECO:0000313" key="5">
    <source>
        <dbReference type="Proteomes" id="UP000325788"/>
    </source>
</evidence>
<keyword evidence="2" id="KW-0488">Methylation</keyword>
<dbReference type="InterPro" id="IPR001082">
    <property type="entry name" value="Pilin"/>
</dbReference>
<dbReference type="Proteomes" id="UP000325788">
    <property type="component" value="Unassembled WGS sequence"/>
</dbReference>
<evidence type="ECO:0000313" key="4">
    <source>
        <dbReference type="EMBL" id="KAB1856691.1"/>
    </source>
</evidence>
<name>A0A5N4WFQ7_9GAMM</name>
<dbReference type="InterPro" id="IPR012902">
    <property type="entry name" value="N_methyl_site"/>
</dbReference>
<proteinExistence type="inferred from homology"/>
<dbReference type="RefSeq" id="WP_151504389.1">
    <property type="nucleotide sequence ID" value="NZ_VXLD01000003.1"/>
</dbReference>
<dbReference type="NCBIfam" id="TIGR02532">
    <property type="entry name" value="IV_pilin_GFxxxE"/>
    <property type="match status" value="1"/>
</dbReference>
<dbReference type="EMBL" id="VXLD01000003">
    <property type="protein sequence ID" value="KAB1856691.1"/>
    <property type="molecule type" value="Genomic_DNA"/>
</dbReference>
<sequence>MHKNNGFTLIELMLVVAIIGILAAIAIPAYQSYTMRTKVAEGLVLASAAKMAVVETLGYMLSGNVTAYSGSGPMVAGSYNYQFIPTEVVNSISISGIANLAVPVMNEGQIEIQYSGNINTELGSNIVLTPGSGTIAGMARPSAAIIPGQPIVWGCGVRSSSAFKYIPSNCRYTL</sequence>
<dbReference type="GO" id="GO:0007155">
    <property type="term" value="P:cell adhesion"/>
    <property type="evidence" value="ECO:0007669"/>
    <property type="project" value="InterPro"/>
</dbReference>
<keyword evidence="3" id="KW-1133">Transmembrane helix</keyword>
<accession>A0A5N4WFQ7</accession>
<organism evidence="4 5">
    <name type="scientific">Acinetobacter tandoii</name>
    <dbReference type="NCBI Taxonomy" id="202954"/>
    <lineage>
        <taxon>Bacteria</taxon>
        <taxon>Pseudomonadati</taxon>
        <taxon>Pseudomonadota</taxon>
        <taxon>Gammaproteobacteria</taxon>
        <taxon>Moraxellales</taxon>
        <taxon>Moraxellaceae</taxon>
        <taxon>Acinetobacter</taxon>
    </lineage>
</organism>
<comment type="caution">
    <text evidence="4">The sequence shown here is derived from an EMBL/GenBank/DDBJ whole genome shotgun (WGS) entry which is preliminary data.</text>
</comment>
<comment type="similarity">
    <text evidence="1">Belongs to the N-Me-Phe pilin family.</text>
</comment>
<keyword evidence="3" id="KW-0472">Membrane</keyword>